<sequence>MSGNQEAKELIDRYLNASFIVGKRFSTELREHIEEELTAEQFGAMRLIRTRGKCTPTELADAFCVGKSTITAMISRLVTRGLIERTGDAKDRRVIYLSVTPEGEKIFQIADEKVQGILTPYLEHFEQHEVETFINSFERLATLMQDAGGEHKE</sequence>
<dbReference type="Proteomes" id="UP001240171">
    <property type="component" value="Unassembled WGS sequence"/>
</dbReference>
<keyword evidence="2" id="KW-0238">DNA-binding</keyword>
<dbReference type="PANTHER" id="PTHR42756">
    <property type="entry name" value="TRANSCRIPTIONAL REGULATOR, MARR"/>
    <property type="match status" value="1"/>
</dbReference>
<gene>
    <name evidence="5" type="ORF">Q5741_05675</name>
</gene>
<dbReference type="SUPFAM" id="SSF46785">
    <property type="entry name" value="Winged helix' DNA-binding domain"/>
    <property type="match status" value="1"/>
</dbReference>
<dbReference type="Gene3D" id="1.10.10.10">
    <property type="entry name" value="Winged helix-like DNA-binding domain superfamily/Winged helix DNA-binding domain"/>
    <property type="match status" value="1"/>
</dbReference>
<reference evidence="5 6" key="1">
    <citation type="submission" date="2023-07" db="EMBL/GenBank/DDBJ databases">
        <title>Paenibacillus sp. JX-17 nov. isolated from soil.</title>
        <authorList>
            <person name="Wan Y."/>
            <person name="Liu B."/>
        </authorList>
    </citation>
    <scope>NUCLEOTIDE SEQUENCE [LARGE SCALE GENOMIC DNA]</scope>
    <source>
        <strain evidence="5 6">JX-17</strain>
    </source>
</reference>
<dbReference type="EMBL" id="JAUQTB010000002">
    <property type="protein sequence ID" value="MDO7905906.1"/>
    <property type="molecule type" value="Genomic_DNA"/>
</dbReference>
<evidence type="ECO:0000256" key="3">
    <source>
        <dbReference type="ARBA" id="ARBA00023163"/>
    </source>
</evidence>
<evidence type="ECO:0000313" key="5">
    <source>
        <dbReference type="EMBL" id="MDO7905906.1"/>
    </source>
</evidence>
<keyword evidence="1" id="KW-0805">Transcription regulation</keyword>
<keyword evidence="3" id="KW-0804">Transcription</keyword>
<organism evidence="5 6">
    <name type="scientific">Paenibacillus lacisoli</name>
    <dbReference type="NCBI Taxonomy" id="3064525"/>
    <lineage>
        <taxon>Bacteria</taxon>
        <taxon>Bacillati</taxon>
        <taxon>Bacillota</taxon>
        <taxon>Bacilli</taxon>
        <taxon>Bacillales</taxon>
        <taxon>Paenibacillaceae</taxon>
        <taxon>Paenibacillus</taxon>
    </lineage>
</organism>
<dbReference type="PRINTS" id="PR00598">
    <property type="entry name" value="HTHMARR"/>
</dbReference>
<dbReference type="InterPro" id="IPR000835">
    <property type="entry name" value="HTH_MarR-typ"/>
</dbReference>
<keyword evidence="6" id="KW-1185">Reference proteome</keyword>
<evidence type="ECO:0000256" key="1">
    <source>
        <dbReference type="ARBA" id="ARBA00023015"/>
    </source>
</evidence>
<dbReference type="InterPro" id="IPR036388">
    <property type="entry name" value="WH-like_DNA-bd_sf"/>
</dbReference>
<evidence type="ECO:0000259" key="4">
    <source>
        <dbReference type="PROSITE" id="PS50995"/>
    </source>
</evidence>
<dbReference type="InterPro" id="IPR036390">
    <property type="entry name" value="WH_DNA-bd_sf"/>
</dbReference>
<accession>A0ABT9CDY3</accession>
<feature type="domain" description="HTH marR-type" evidence="4">
    <location>
        <begin position="7"/>
        <end position="142"/>
    </location>
</feature>
<comment type="caution">
    <text evidence="5">The sequence shown here is derived from an EMBL/GenBank/DDBJ whole genome shotgun (WGS) entry which is preliminary data.</text>
</comment>
<proteinExistence type="predicted"/>
<evidence type="ECO:0000313" key="6">
    <source>
        <dbReference type="Proteomes" id="UP001240171"/>
    </source>
</evidence>
<dbReference type="PANTHER" id="PTHR42756:SF1">
    <property type="entry name" value="TRANSCRIPTIONAL REPRESSOR OF EMRAB OPERON"/>
    <property type="match status" value="1"/>
</dbReference>
<evidence type="ECO:0000256" key="2">
    <source>
        <dbReference type="ARBA" id="ARBA00023125"/>
    </source>
</evidence>
<dbReference type="Pfam" id="PF01047">
    <property type="entry name" value="MarR"/>
    <property type="match status" value="1"/>
</dbReference>
<dbReference type="SMART" id="SM00347">
    <property type="entry name" value="HTH_MARR"/>
    <property type="match status" value="1"/>
</dbReference>
<protein>
    <submittedName>
        <fullName evidence="5">MarR family transcriptional regulator</fullName>
    </submittedName>
</protein>
<name>A0ABT9CDY3_9BACL</name>
<dbReference type="RefSeq" id="WP_305023098.1">
    <property type="nucleotide sequence ID" value="NZ_JAUQTB010000002.1"/>
</dbReference>
<dbReference type="PROSITE" id="PS50995">
    <property type="entry name" value="HTH_MARR_2"/>
    <property type="match status" value="1"/>
</dbReference>